<keyword evidence="3" id="KW-1185">Reference proteome</keyword>
<feature type="domain" description="F-box associated beta-propeller type 3" evidence="1">
    <location>
        <begin position="2"/>
        <end position="222"/>
    </location>
</feature>
<proteinExistence type="predicted"/>
<dbReference type="Pfam" id="PF08268">
    <property type="entry name" value="FBA_3"/>
    <property type="match status" value="1"/>
</dbReference>
<dbReference type="PANTHER" id="PTHR31111">
    <property type="entry name" value="BNAA05G37150D PROTEIN-RELATED"/>
    <property type="match status" value="1"/>
</dbReference>
<evidence type="ECO:0000259" key="1">
    <source>
        <dbReference type="Pfam" id="PF08268"/>
    </source>
</evidence>
<dbReference type="NCBIfam" id="TIGR01640">
    <property type="entry name" value="F_box_assoc_1"/>
    <property type="match status" value="2"/>
</dbReference>
<sequence length="229" mass="26645">MVIYNPVTGESLPLPKVELKSVNTVTRPYLGYDPIDKQLKVLCIKFGGIPDIFVDHQVLTLNNGKHLWRTIQCKPHYPKSNGICIDGVLYYTSEKFSFIDIDGCMLMTHSCTLINYKGKLGALQFTFLCQRQLEFWILEDAEKYIWSKDIYILPSLWDNIVQRAELFIVGMTGRGEVVLSQYCLVEPCYIYYFNLESWSFTRVQIQGLEVFKRTRVYTSLDYAENLKLM</sequence>
<dbReference type="HOGENOM" id="CLU_027176_9_0_1"/>
<accession>D7KNN6</accession>
<dbReference type="AlphaFoldDB" id="D7KNN6"/>
<dbReference type="PANTHER" id="PTHR31111:SF59">
    <property type="entry name" value="(RAPE) HYPOTHETICAL PROTEIN"/>
    <property type="match status" value="1"/>
</dbReference>
<evidence type="ECO:0000313" key="2">
    <source>
        <dbReference type="EMBL" id="EFH67532.1"/>
    </source>
</evidence>
<name>D7KNN6_ARALL</name>
<dbReference type="InterPro" id="IPR017451">
    <property type="entry name" value="F-box-assoc_interact_dom"/>
</dbReference>
<reference evidence="3" key="1">
    <citation type="journal article" date="2011" name="Nat. Genet.">
        <title>The Arabidopsis lyrata genome sequence and the basis of rapid genome size change.</title>
        <authorList>
            <person name="Hu T.T."/>
            <person name="Pattyn P."/>
            <person name="Bakker E.G."/>
            <person name="Cao J."/>
            <person name="Cheng J.-F."/>
            <person name="Clark R.M."/>
            <person name="Fahlgren N."/>
            <person name="Fawcett J.A."/>
            <person name="Grimwood J."/>
            <person name="Gundlach H."/>
            <person name="Haberer G."/>
            <person name="Hollister J.D."/>
            <person name="Ossowski S."/>
            <person name="Ottilar R.P."/>
            <person name="Salamov A.A."/>
            <person name="Schneeberger K."/>
            <person name="Spannagl M."/>
            <person name="Wang X."/>
            <person name="Yang L."/>
            <person name="Nasrallah M.E."/>
            <person name="Bergelson J."/>
            <person name="Carrington J.C."/>
            <person name="Gaut B.S."/>
            <person name="Schmutz J."/>
            <person name="Mayer K.F.X."/>
            <person name="Van de Peer Y."/>
            <person name="Grigoriev I.V."/>
            <person name="Nordborg M."/>
            <person name="Weigel D."/>
            <person name="Guo Y.-L."/>
        </authorList>
    </citation>
    <scope>NUCLEOTIDE SEQUENCE [LARGE SCALE GENOMIC DNA]</scope>
    <source>
        <strain evidence="3">cv. MN47</strain>
    </source>
</reference>
<dbReference type="EMBL" id="GL348713">
    <property type="protein sequence ID" value="EFH67532.1"/>
    <property type="molecule type" value="Genomic_DNA"/>
</dbReference>
<dbReference type="InterPro" id="IPR013187">
    <property type="entry name" value="F-box-assoc_dom_typ3"/>
</dbReference>
<dbReference type="eggNOG" id="ENOG502SNHU">
    <property type="taxonomic scope" value="Eukaryota"/>
</dbReference>
<evidence type="ECO:0000313" key="3">
    <source>
        <dbReference type="Proteomes" id="UP000008694"/>
    </source>
</evidence>
<dbReference type="Gramene" id="scaffold_104149.1">
    <property type="protein sequence ID" value="scaffold_104149.1"/>
    <property type="gene ID" value="scaffold_104149.1"/>
</dbReference>
<organism evidence="3">
    <name type="scientific">Arabidopsis lyrata subsp. lyrata</name>
    <name type="common">Lyre-leaved rock-cress</name>
    <dbReference type="NCBI Taxonomy" id="81972"/>
    <lineage>
        <taxon>Eukaryota</taxon>
        <taxon>Viridiplantae</taxon>
        <taxon>Streptophyta</taxon>
        <taxon>Embryophyta</taxon>
        <taxon>Tracheophyta</taxon>
        <taxon>Spermatophyta</taxon>
        <taxon>Magnoliopsida</taxon>
        <taxon>eudicotyledons</taxon>
        <taxon>Gunneridae</taxon>
        <taxon>Pentapetalae</taxon>
        <taxon>rosids</taxon>
        <taxon>malvids</taxon>
        <taxon>Brassicales</taxon>
        <taxon>Brassicaceae</taxon>
        <taxon>Camelineae</taxon>
        <taxon>Arabidopsis</taxon>
    </lineage>
</organism>
<dbReference type="STRING" id="81972.D7KNN6"/>
<gene>
    <name evidence="2" type="ORF">ARALYDRAFT_891355</name>
</gene>
<protein>
    <recommendedName>
        <fullName evidence="1">F-box associated beta-propeller type 3 domain-containing protein</fullName>
    </recommendedName>
</protein>
<dbReference type="Proteomes" id="UP000008694">
    <property type="component" value="Unassembled WGS sequence"/>
</dbReference>